<evidence type="ECO:0000313" key="2">
    <source>
        <dbReference type="EMBL" id="EKX49128.1"/>
    </source>
</evidence>
<name>L1JKV7_GUITC</name>
<evidence type="ECO:0000313" key="3">
    <source>
        <dbReference type="EnsemblProtists" id="EKX49128"/>
    </source>
</evidence>
<accession>L1JKV7</accession>
<evidence type="ECO:0000256" key="1">
    <source>
        <dbReference type="SAM" id="MobiDB-lite"/>
    </source>
</evidence>
<keyword evidence="4" id="KW-1185">Reference proteome</keyword>
<dbReference type="RefSeq" id="XP_005836108.1">
    <property type="nucleotide sequence ID" value="XM_005836051.1"/>
</dbReference>
<dbReference type="HOGENOM" id="CLU_687836_0_0_1"/>
<feature type="compositionally biased region" description="Acidic residues" evidence="1">
    <location>
        <begin position="96"/>
        <end position="106"/>
    </location>
</feature>
<reference evidence="4" key="2">
    <citation type="submission" date="2012-11" db="EMBL/GenBank/DDBJ databases">
        <authorList>
            <person name="Kuo A."/>
            <person name="Curtis B.A."/>
            <person name="Tanifuji G."/>
            <person name="Burki F."/>
            <person name="Gruber A."/>
            <person name="Irimia M."/>
            <person name="Maruyama S."/>
            <person name="Arias M.C."/>
            <person name="Ball S.G."/>
            <person name="Gile G.H."/>
            <person name="Hirakawa Y."/>
            <person name="Hopkins J.F."/>
            <person name="Rensing S.A."/>
            <person name="Schmutz J."/>
            <person name="Symeonidi A."/>
            <person name="Elias M."/>
            <person name="Eveleigh R.J."/>
            <person name="Herman E.K."/>
            <person name="Klute M.J."/>
            <person name="Nakayama T."/>
            <person name="Obornik M."/>
            <person name="Reyes-Prieto A."/>
            <person name="Armbrust E.V."/>
            <person name="Aves S.J."/>
            <person name="Beiko R.G."/>
            <person name="Coutinho P."/>
            <person name="Dacks J.B."/>
            <person name="Durnford D.G."/>
            <person name="Fast N.M."/>
            <person name="Green B.R."/>
            <person name="Grisdale C."/>
            <person name="Hempe F."/>
            <person name="Henrissat B."/>
            <person name="Hoppner M.P."/>
            <person name="Ishida K.-I."/>
            <person name="Kim E."/>
            <person name="Koreny L."/>
            <person name="Kroth P.G."/>
            <person name="Liu Y."/>
            <person name="Malik S.-B."/>
            <person name="Maier U.G."/>
            <person name="McRose D."/>
            <person name="Mock T."/>
            <person name="Neilson J.A."/>
            <person name="Onodera N.T."/>
            <person name="Poole A.M."/>
            <person name="Pritham E.J."/>
            <person name="Richards T.A."/>
            <person name="Rocap G."/>
            <person name="Roy S.W."/>
            <person name="Sarai C."/>
            <person name="Schaack S."/>
            <person name="Shirato S."/>
            <person name="Slamovits C.H."/>
            <person name="Spencer D.F."/>
            <person name="Suzuki S."/>
            <person name="Worden A.Z."/>
            <person name="Zauner S."/>
            <person name="Barry K."/>
            <person name="Bell C."/>
            <person name="Bharti A.K."/>
            <person name="Crow J.A."/>
            <person name="Grimwood J."/>
            <person name="Kramer R."/>
            <person name="Lindquist E."/>
            <person name="Lucas S."/>
            <person name="Salamov A."/>
            <person name="McFadden G.I."/>
            <person name="Lane C.E."/>
            <person name="Keeling P.J."/>
            <person name="Gray M.W."/>
            <person name="Grigoriev I.V."/>
            <person name="Archibald J.M."/>
        </authorList>
    </citation>
    <scope>NUCLEOTIDE SEQUENCE</scope>
    <source>
        <strain evidence="4">CCMP2712</strain>
    </source>
</reference>
<reference evidence="2 4" key="1">
    <citation type="journal article" date="2012" name="Nature">
        <title>Algal genomes reveal evolutionary mosaicism and the fate of nucleomorphs.</title>
        <authorList>
            <consortium name="DOE Joint Genome Institute"/>
            <person name="Curtis B.A."/>
            <person name="Tanifuji G."/>
            <person name="Burki F."/>
            <person name="Gruber A."/>
            <person name="Irimia M."/>
            <person name="Maruyama S."/>
            <person name="Arias M.C."/>
            <person name="Ball S.G."/>
            <person name="Gile G.H."/>
            <person name="Hirakawa Y."/>
            <person name="Hopkins J.F."/>
            <person name="Kuo A."/>
            <person name="Rensing S.A."/>
            <person name="Schmutz J."/>
            <person name="Symeonidi A."/>
            <person name="Elias M."/>
            <person name="Eveleigh R.J."/>
            <person name="Herman E.K."/>
            <person name="Klute M.J."/>
            <person name="Nakayama T."/>
            <person name="Obornik M."/>
            <person name="Reyes-Prieto A."/>
            <person name="Armbrust E.V."/>
            <person name="Aves S.J."/>
            <person name="Beiko R.G."/>
            <person name="Coutinho P."/>
            <person name="Dacks J.B."/>
            <person name="Durnford D.G."/>
            <person name="Fast N.M."/>
            <person name="Green B.R."/>
            <person name="Grisdale C.J."/>
            <person name="Hempel F."/>
            <person name="Henrissat B."/>
            <person name="Hoppner M.P."/>
            <person name="Ishida K."/>
            <person name="Kim E."/>
            <person name="Koreny L."/>
            <person name="Kroth P.G."/>
            <person name="Liu Y."/>
            <person name="Malik S.B."/>
            <person name="Maier U.G."/>
            <person name="McRose D."/>
            <person name="Mock T."/>
            <person name="Neilson J.A."/>
            <person name="Onodera N.T."/>
            <person name="Poole A.M."/>
            <person name="Pritham E.J."/>
            <person name="Richards T.A."/>
            <person name="Rocap G."/>
            <person name="Roy S.W."/>
            <person name="Sarai C."/>
            <person name="Schaack S."/>
            <person name="Shirato S."/>
            <person name="Slamovits C.H."/>
            <person name="Spencer D.F."/>
            <person name="Suzuki S."/>
            <person name="Worden A.Z."/>
            <person name="Zauner S."/>
            <person name="Barry K."/>
            <person name="Bell C."/>
            <person name="Bharti A.K."/>
            <person name="Crow J.A."/>
            <person name="Grimwood J."/>
            <person name="Kramer R."/>
            <person name="Lindquist E."/>
            <person name="Lucas S."/>
            <person name="Salamov A."/>
            <person name="McFadden G.I."/>
            <person name="Lane C.E."/>
            <person name="Keeling P.J."/>
            <person name="Gray M.W."/>
            <person name="Grigoriev I.V."/>
            <person name="Archibald J.M."/>
        </authorList>
    </citation>
    <scope>NUCLEOTIDE SEQUENCE</scope>
    <source>
        <strain evidence="2 4">CCMP2712</strain>
    </source>
</reference>
<dbReference type="AlphaFoldDB" id="L1JKV7"/>
<feature type="region of interest" description="Disordered" evidence="1">
    <location>
        <begin position="80"/>
        <end position="108"/>
    </location>
</feature>
<sequence length="401" mass="44281">MVEDQGRRAARRKLEERGDELSRRGGPRPALVSTCLMLSLLSCWVDVGMGWAVPGPCVQTAHVAVSSSFYRRGPRASALVEHRRSSCSMPTRMSDQDDQEEEDDDDKEGKLQDLAVARRSLLGLILGGGVVAMTKIYGESELLQLDSMWRKTFPQERKAIRPSVDPTFVSDLGDLIRAVAVEDLRLVAGDALASEETEVASKAASFFRMPDGGQQARSLLDERRTVEALWMDERMANLALYARIHTIGSRLASPLSRKQYVESVGKRFLQSSFFGGEFSAAKYRVKDPIQDYAVWYEGLKELLRCYTARGYGICSIGERGTGMLDEISWREDRESSFTVFVSDLAVNDAAQALAGESINDLAEVMLPTPVIVEYLRAMGIQKATISVASIPGIQLTTIPTP</sequence>
<dbReference type="EMBL" id="JH992983">
    <property type="protein sequence ID" value="EKX49128.1"/>
    <property type="molecule type" value="Genomic_DNA"/>
</dbReference>
<dbReference type="GeneID" id="17305799"/>
<dbReference type="Proteomes" id="UP000011087">
    <property type="component" value="Unassembled WGS sequence"/>
</dbReference>
<gene>
    <name evidence="2" type="ORF">GUITHDRAFT_136292</name>
</gene>
<dbReference type="EnsemblProtists" id="EKX49128">
    <property type="protein sequence ID" value="EKX49128"/>
    <property type="gene ID" value="GUITHDRAFT_136292"/>
</dbReference>
<dbReference type="OrthoDB" id="10680784at2759"/>
<dbReference type="OMA" id="ICERATY"/>
<dbReference type="PaxDb" id="55529-EKX49128"/>
<feature type="region of interest" description="Disordered" evidence="1">
    <location>
        <begin position="1"/>
        <end position="26"/>
    </location>
</feature>
<protein>
    <submittedName>
        <fullName evidence="2 3">Uncharacterized protein</fullName>
    </submittedName>
</protein>
<dbReference type="KEGG" id="gtt:GUITHDRAFT_136292"/>
<evidence type="ECO:0000313" key="4">
    <source>
        <dbReference type="Proteomes" id="UP000011087"/>
    </source>
</evidence>
<reference evidence="3" key="3">
    <citation type="submission" date="2015-06" db="UniProtKB">
        <authorList>
            <consortium name="EnsemblProtists"/>
        </authorList>
    </citation>
    <scope>IDENTIFICATION</scope>
</reference>
<feature type="compositionally biased region" description="Basic and acidic residues" evidence="1">
    <location>
        <begin position="1"/>
        <end position="23"/>
    </location>
</feature>
<proteinExistence type="predicted"/>
<organism evidence="2">
    <name type="scientific">Guillardia theta (strain CCMP2712)</name>
    <name type="common">Cryptophyte</name>
    <dbReference type="NCBI Taxonomy" id="905079"/>
    <lineage>
        <taxon>Eukaryota</taxon>
        <taxon>Cryptophyceae</taxon>
        <taxon>Pyrenomonadales</taxon>
        <taxon>Geminigeraceae</taxon>
        <taxon>Guillardia</taxon>
    </lineage>
</organism>